<dbReference type="Proteomes" id="UP000642748">
    <property type="component" value="Unassembled WGS sequence"/>
</dbReference>
<evidence type="ECO:0000313" key="2">
    <source>
        <dbReference type="EMBL" id="GIH21358.1"/>
    </source>
</evidence>
<keyword evidence="3" id="KW-1185">Reference proteome</keyword>
<proteinExistence type="predicted"/>
<organism evidence="2 3">
    <name type="scientific">Rugosimonospora africana</name>
    <dbReference type="NCBI Taxonomy" id="556532"/>
    <lineage>
        <taxon>Bacteria</taxon>
        <taxon>Bacillati</taxon>
        <taxon>Actinomycetota</taxon>
        <taxon>Actinomycetes</taxon>
        <taxon>Micromonosporales</taxon>
        <taxon>Micromonosporaceae</taxon>
        <taxon>Rugosimonospora</taxon>
    </lineage>
</organism>
<protein>
    <submittedName>
        <fullName evidence="2">Uncharacterized protein</fullName>
    </submittedName>
</protein>
<comment type="caution">
    <text evidence="2">The sequence shown here is derived from an EMBL/GenBank/DDBJ whole genome shotgun (WGS) entry which is preliminary data.</text>
</comment>
<feature type="region of interest" description="Disordered" evidence="1">
    <location>
        <begin position="58"/>
        <end position="86"/>
    </location>
</feature>
<dbReference type="EMBL" id="BONZ01000125">
    <property type="protein sequence ID" value="GIH21358.1"/>
    <property type="molecule type" value="Genomic_DNA"/>
</dbReference>
<evidence type="ECO:0000256" key="1">
    <source>
        <dbReference type="SAM" id="MobiDB-lite"/>
    </source>
</evidence>
<evidence type="ECO:0000313" key="3">
    <source>
        <dbReference type="Proteomes" id="UP000642748"/>
    </source>
</evidence>
<accession>A0A8J3VX07</accession>
<gene>
    <name evidence="2" type="ORF">Raf01_95300</name>
</gene>
<feature type="compositionally biased region" description="Pro residues" evidence="1">
    <location>
        <begin position="64"/>
        <end position="76"/>
    </location>
</feature>
<sequence>MPDTLPAGAATWLTVTFSVLTPCPLEQSVRFQVNYSQAGKLADADLGGFSNLGEVPYTRCSASPTPPGPVPPPPRLPEVRPGSTGA</sequence>
<name>A0A8J3VX07_9ACTN</name>
<reference evidence="2" key="1">
    <citation type="submission" date="2021-01" db="EMBL/GenBank/DDBJ databases">
        <title>Whole genome shotgun sequence of Rugosimonospora africana NBRC 104875.</title>
        <authorList>
            <person name="Komaki H."/>
            <person name="Tamura T."/>
        </authorList>
    </citation>
    <scope>NUCLEOTIDE SEQUENCE</scope>
    <source>
        <strain evidence="2">NBRC 104875</strain>
    </source>
</reference>
<dbReference type="AlphaFoldDB" id="A0A8J3VX07"/>